<evidence type="ECO:0000256" key="1">
    <source>
        <dbReference type="SAM" id="MobiDB-lite"/>
    </source>
</evidence>
<feature type="transmembrane region" description="Helical" evidence="2">
    <location>
        <begin position="515"/>
        <end position="536"/>
    </location>
</feature>
<keyword evidence="6" id="KW-1185">Reference proteome</keyword>
<protein>
    <recommendedName>
        <fullName evidence="4">DUF5979 domain-containing protein</fullName>
    </recommendedName>
</protein>
<keyword evidence="2" id="KW-1133">Transmembrane helix</keyword>
<proteinExistence type="predicted"/>
<evidence type="ECO:0000313" key="6">
    <source>
        <dbReference type="Proteomes" id="UP000245166"/>
    </source>
</evidence>
<comment type="caution">
    <text evidence="5">The sequence shown here is derived from an EMBL/GenBank/DDBJ whole genome shotgun (WGS) entry which is preliminary data.</text>
</comment>
<reference evidence="5 6" key="1">
    <citation type="submission" date="2018-03" db="EMBL/GenBank/DDBJ databases">
        <title>Genome assembly of novel Miniimonas species PCH200.</title>
        <authorList>
            <person name="Thakur V."/>
            <person name="Kumar V."/>
            <person name="Singh D."/>
        </authorList>
    </citation>
    <scope>NUCLEOTIDE SEQUENCE [LARGE SCALE GENOMIC DNA]</scope>
    <source>
        <strain evidence="5 6">PCH200</strain>
    </source>
</reference>
<keyword evidence="2" id="KW-0812">Transmembrane</keyword>
<feature type="signal peptide" evidence="3">
    <location>
        <begin position="1"/>
        <end position="18"/>
    </location>
</feature>
<evidence type="ECO:0000259" key="4">
    <source>
        <dbReference type="Pfam" id="PF19407"/>
    </source>
</evidence>
<accession>A0A2U1ZYJ1</accession>
<evidence type="ECO:0000313" key="5">
    <source>
        <dbReference type="EMBL" id="PWD52034.1"/>
    </source>
</evidence>
<keyword evidence="2" id="KW-0472">Membrane</keyword>
<dbReference type="EMBL" id="PYHR01000002">
    <property type="protein sequence ID" value="PWD52034.1"/>
    <property type="molecule type" value="Genomic_DNA"/>
</dbReference>
<dbReference type="InterPro" id="IPR046022">
    <property type="entry name" value="DUF5979"/>
</dbReference>
<feature type="chain" id="PRO_5015662083" description="DUF5979 domain-containing protein" evidence="3">
    <location>
        <begin position="19"/>
        <end position="546"/>
    </location>
</feature>
<evidence type="ECO:0000256" key="3">
    <source>
        <dbReference type="SAM" id="SignalP"/>
    </source>
</evidence>
<name>A0A2U1ZYJ1_9MICO</name>
<gene>
    <name evidence="5" type="ORF">C8046_16675</name>
</gene>
<sequence>MLAVVLASFVLLQPSAQAVGQQPQPPVGEFTADRCVGATALDPATAVEFDLLRVWGQRLAEYNEGNVVPLYNSFGDNDPDTSAPVCGVRFVEGTGPVSEWMYCTDARNEVCAGTTAEGEIAQGSTPIPGYVWLDGNERLTREQETVIAHILTHEMAVTIENTGYFSSTASDADVSTRATRQQLVWCVSDLDLLAGDPAAAEFCAQNMGPEQQAAILAQVPEEAVLEVAATSTEPVMAGETAEITVTTNVLEQPIVLSSTGTGADQATVAVCEGPGSITDGILTVSGTDPSSPVTITLCVTGPAGSQVSLELSAESASMQHITWSSSPGTDAIACQVFATFETTQAGPVVGSAQVSFAEAIATGSFQLAKQVTGDAAAQVAADTSFTVSYSVDGQPAGQLEVLADGTPTAVTDLPEGATVTLVETGLPVIADINWGEPVFVIDGIETDTFTVAGDAVAQVELTNTASTVVTVTESPSESASTPTTETTAPAGDSPTTSSATTGTGGSLADTGAGSAASLISAAGGLLAAGLVGLALARRRRLQGQSL</sequence>
<organism evidence="5 6">
    <name type="scientific">Serinibacter arcticus</name>
    <dbReference type="NCBI Taxonomy" id="1655435"/>
    <lineage>
        <taxon>Bacteria</taxon>
        <taxon>Bacillati</taxon>
        <taxon>Actinomycetota</taxon>
        <taxon>Actinomycetes</taxon>
        <taxon>Micrococcales</taxon>
        <taxon>Beutenbergiaceae</taxon>
        <taxon>Serinibacter</taxon>
    </lineage>
</organism>
<dbReference type="NCBIfam" id="TIGR01167">
    <property type="entry name" value="LPXTG_anchor"/>
    <property type="match status" value="1"/>
</dbReference>
<dbReference type="AlphaFoldDB" id="A0A2U1ZYJ1"/>
<feature type="region of interest" description="Disordered" evidence="1">
    <location>
        <begin position="470"/>
        <end position="505"/>
    </location>
</feature>
<keyword evidence="3" id="KW-0732">Signal</keyword>
<dbReference type="Pfam" id="PF19407">
    <property type="entry name" value="DUF5979"/>
    <property type="match status" value="1"/>
</dbReference>
<feature type="domain" description="DUF5979" evidence="4">
    <location>
        <begin position="365"/>
        <end position="464"/>
    </location>
</feature>
<dbReference type="Proteomes" id="UP000245166">
    <property type="component" value="Unassembled WGS sequence"/>
</dbReference>
<evidence type="ECO:0000256" key="2">
    <source>
        <dbReference type="SAM" id="Phobius"/>
    </source>
</evidence>